<organism evidence="2 3">
    <name type="scientific">Lates japonicus</name>
    <name type="common">Japanese lates</name>
    <dbReference type="NCBI Taxonomy" id="270547"/>
    <lineage>
        <taxon>Eukaryota</taxon>
        <taxon>Metazoa</taxon>
        <taxon>Chordata</taxon>
        <taxon>Craniata</taxon>
        <taxon>Vertebrata</taxon>
        <taxon>Euteleostomi</taxon>
        <taxon>Actinopterygii</taxon>
        <taxon>Neopterygii</taxon>
        <taxon>Teleostei</taxon>
        <taxon>Neoteleostei</taxon>
        <taxon>Acanthomorphata</taxon>
        <taxon>Carangaria</taxon>
        <taxon>Carangaria incertae sedis</taxon>
        <taxon>Centropomidae</taxon>
        <taxon>Lates</taxon>
    </lineage>
</organism>
<keyword evidence="3" id="KW-1185">Reference proteome</keyword>
<dbReference type="AlphaFoldDB" id="A0AAD3MYX4"/>
<reference evidence="2" key="1">
    <citation type="submission" date="2022-08" db="EMBL/GenBank/DDBJ databases">
        <title>Genome sequencing of akame (Lates japonicus).</title>
        <authorList>
            <person name="Hashiguchi Y."/>
            <person name="Takahashi H."/>
        </authorList>
    </citation>
    <scope>NUCLEOTIDE SEQUENCE</scope>
    <source>
        <strain evidence="2">Kochi</strain>
    </source>
</reference>
<name>A0AAD3MYX4_LATJO</name>
<evidence type="ECO:0000313" key="2">
    <source>
        <dbReference type="EMBL" id="GLD62738.1"/>
    </source>
</evidence>
<proteinExistence type="predicted"/>
<feature type="region of interest" description="Disordered" evidence="1">
    <location>
        <begin position="20"/>
        <end position="42"/>
    </location>
</feature>
<evidence type="ECO:0000256" key="1">
    <source>
        <dbReference type="SAM" id="MobiDB-lite"/>
    </source>
</evidence>
<dbReference type="Proteomes" id="UP001279410">
    <property type="component" value="Unassembled WGS sequence"/>
</dbReference>
<accession>A0AAD3MYX4</accession>
<sequence length="52" mass="5730">MRRTLDVKRALELFHELQDDFGSASSSSSEAESDDAVDDGVNDPLFVVVDDE</sequence>
<feature type="non-terminal residue" evidence="2">
    <location>
        <position position="52"/>
    </location>
</feature>
<feature type="compositionally biased region" description="Low complexity" evidence="1">
    <location>
        <begin position="20"/>
        <end position="30"/>
    </location>
</feature>
<comment type="caution">
    <text evidence="2">The sequence shown here is derived from an EMBL/GenBank/DDBJ whole genome shotgun (WGS) entry which is preliminary data.</text>
</comment>
<dbReference type="EMBL" id="BRZM01000055">
    <property type="protein sequence ID" value="GLD62738.1"/>
    <property type="molecule type" value="Genomic_DNA"/>
</dbReference>
<protein>
    <submittedName>
        <fullName evidence="2">Uncharacterized protein</fullName>
    </submittedName>
</protein>
<feature type="compositionally biased region" description="Acidic residues" evidence="1">
    <location>
        <begin position="31"/>
        <end position="41"/>
    </location>
</feature>
<gene>
    <name evidence="2" type="ORF">AKAME5_001442300</name>
</gene>
<evidence type="ECO:0000313" key="3">
    <source>
        <dbReference type="Proteomes" id="UP001279410"/>
    </source>
</evidence>